<dbReference type="GO" id="GO:0017000">
    <property type="term" value="P:antibiotic biosynthetic process"/>
    <property type="evidence" value="ECO:0007669"/>
    <property type="project" value="UniProtKB-ARBA"/>
</dbReference>
<dbReference type="InterPro" id="IPR050091">
    <property type="entry name" value="PKS_NRPS_Biosynth_Enz"/>
</dbReference>
<dbReference type="EMBL" id="MN901947">
    <property type="protein sequence ID" value="QIE07125.1"/>
    <property type="molecule type" value="Genomic_DNA"/>
</dbReference>
<feature type="compositionally biased region" description="Basic residues" evidence="5">
    <location>
        <begin position="86"/>
        <end position="95"/>
    </location>
</feature>
<proteinExistence type="predicted"/>
<dbReference type="GO" id="GO:0006633">
    <property type="term" value="P:fatty acid biosynthetic process"/>
    <property type="evidence" value="ECO:0007669"/>
    <property type="project" value="InterPro"/>
</dbReference>
<dbReference type="PROSITE" id="PS00012">
    <property type="entry name" value="PHOSPHOPANTETHEINE"/>
    <property type="match status" value="1"/>
</dbReference>
<feature type="compositionally biased region" description="Basic and acidic residues" evidence="5">
    <location>
        <begin position="1"/>
        <end position="24"/>
    </location>
</feature>
<feature type="compositionally biased region" description="Low complexity" evidence="5">
    <location>
        <begin position="276"/>
        <end position="288"/>
    </location>
</feature>
<feature type="region of interest" description="Disordered" evidence="5">
    <location>
        <begin position="512"/>
        <end position="537"/>
    </location>
</feature>
<dbReference type="PROSITE" id="PS00606">
    <property type="entry name" value="KS3_1"/>
    <property type="match status" value="1"/>
</dbReference>
<dbReference type="CDD" id="cd00833">
    <property type="entry name" value="PKS"/>
    <property type="match status" value="1"/>
</dbReference>
<name>A0A6G6CW55_STROV</name>
<dbReference type="InterPro" id="IPR036736">
    <property type="entry name" value="ACP-like_sf"/>
</dbReference>
<protein>
    <submittedName>
        <fullName evidence="8">OvmK3</fullName>
    </submittedName>
</protein>
<dbReference type="SMART" id="SM00823">
    <property type="entry name" value="PKS_PP"/>
    <property type="match status" value="1"/>
</dbReference>
<keyword evidence="4" id="KW-0511">Multifunctional enzyme</keyword>
<dbReference type="SUPFAM" id="SSF53901">
    <property type="entry name" value="Thiolase-like"/>
    <property type="match status" value="1"/>
</dbReference>
<dbReference type="InterPro" id="IPR016039">
    <property type="entry name" value="Thiolase-like"/>
</dbReference>
<feature type="compositionally biased region" description="Basic residues" evidence="5">
    <location>
        <begin position="65"/>
        <end position="74"/>
    </location>
</feature>
<dbReference type="SMART" id="SM01294">
    <property type="entry name" value="PKS_PP_betabranch"/>
    <property type="match status" value="1"/>
</dbReference>
<dbReference type="PANTHER" id="PTHR43775">
    <property type="entry name" value="FATTY ACID SYNTHASE"/>
    <property type="match status" value="1"/>
</dbReference>
<dbReference type="PROSITE" id="PS52004">
    <property type="entry name" value="KS3_2"/>
    <property type="match status" value="1"/>
</dbReference>
<feature type="domain" description="Carrier" evidence="6">
    <location>
        <begin position="197"/>
        <end position="272"/>
    </location>
</feature>
<feature type="compositionally biased region" description="Basic and acidic residues" evidence="5">
    <location>
        <begin position="115"/>
        <end position="132"/>
    </location>
</feature>
<evidence type="ECO:0000313" key="8">
    <source>
        <dbReference type="EMBL" id="QIE07125.1"/>
    </source>
</evidence>
<keyword evidence="2" id="KW-0597">Phosphoprotein</keyword>
<evidence type="ECO:0000256" key="2">
    <source>
        <dbReference type="ARBA" id="ARBA00022553"/>
    </source>
</evidence>
<sequence>MRRGGPGRDRPPARHGRTAAERGRARGRRPGRRRDHGADPGPDRRRHAGEDRRGDRPARPDRGPGPRRVRRLHVGRVGVRQPRPGQLRRRERRPGRAGGPMGGHVRRLGVLGPPVRDDRAAHGHRPRTDPPHRHARPLRRAGAGAVRRRPGGARANGRGREARPGPAARRGPGAAARARRAPPRAVRPAADAVLDEEALLSLIGKHAAQVLGHTDGTAVPARRPFREAGFDSLTAVELRNRLVAATGLRLPATLLYDHPDPLRLARHLGARLTGTPAEQPAPGAAPAAGHRTSAGDAADEPIAIVGMACRFPGGVDGPDDLWRFVRDGRDAVGPFPEDRGWATATLFDPDPDHEGTSYTDKGAFLADAAGFDADFFGISPREALAMDPQQRLMLEISWEAFEHAGVDPTAVRGTPVGVFTGVNVQDYALRLHLAPELVEGHRITGASNAVLSGRVAYEFGLEGPALTVDTACSSSLVALHLAAQALRGGECSMALAAASRCCRAPIPSWTSPVSAGCPRTAAASRSPRRRTAPGGPRGPACWWWSGSPTRSGWVTGCWRWCAARRPTRTAPPTA</sequence>
<keyword evidence="1" id="KW-0596">Phosphopantetheine</keyword>
<feature type="compositionally biased region" description="Low complexity" evidence="5">
    <location>
        <begin position="164"/>
        <end position="176"/>
    </location>
</feature>
<dbReference type="GO" id="GO:0004315">
    <property type="term" value="F:3-oxoacyl-[acyl-carrier-protein] synthase activity"/>
    <property type="evidence" value="ECO:0007669"/>
    <property type="project" value="InterPro"/>
</dbReference>
<dbReference type="AlphaFoldDB" id="A0A6G6CW55"/>
<dbReference type="Pfam" id="PF00109">
    <property type="entry name" value="ketoacyl-synt"/>
    <property type="match status" value="1"/>
</dbReference>
<dbReference type="InterPro" id="IPR009081">
    <property type="entry name" value="PP-bd_ACP"/>
</dbReference>
<dbReference type="PROSITE" id="PS50075">
    <property type="entry name" value="CARRIER"/>
    <property type="match status" value="1"/>
</dbReference>
<keyword evidence="3" id="KW-0808">Transferase</keyword>
<evidence type="ECO:0000256" key="1">
    <source>
        <dbReference type="ARBA" id="ARBA00022450"/>
    </source>
</evidence>
<dbReference type="InterPro" id="IPR018201">
    <property type="entry name" value="Ketoacyl_synth_AS"/>
</dbReference>
<evidence type="ECO:0000259" key="7">
    <source>
        <dbReference type="PROSITE" id="PS52004"/>
    </source>
</evidence>
<dbReference type="Gene3D" id="3.40.47.10">
    <property type="match status" value="1"/>
</dbReference>
<dbReference type="GO" id="GO:0031177">
    <property type="term" value="F:phosphopantetheine binding"/>
    <property type="evidence" value="ECO:0007669"/>
    <property type="project" value="InterPro"/>
</dbReference>
<reference evidence="8" key="1">
    <citation type="journal article" date="2020" name="Org. Lett.">
        <title>On-PKS Baeyer-Villiger-Type O-Atom Insertion Catalyzed by Luciferase-Like Monooxygenase OvmO during Olimycin Biosynthesis.</title>
        <authorList>
            <person name="Zhang C."/>
            <person name="Zhang H."/>
            <person name="Ju J."/>
        </authorList>
    </citation>
    <scope>NUCLEOTIDE SEQUENCE</scope>
    <source>
        <strain evidence="8">SCSIO T05</strain>
    </source>
</reference>
<dbReference type="InterPro" id="IPR020806">
    <property type="entry name" value="PKS_PP-bd"/>
</dbReference>
<evidence type="ECO:0000256" key="4">
    <source>
        <dbReference type="ARBA" id="ARBA00023268"/>
    </source>
</evidence>
<dbReference type="GO" id="GO:0004312">
    <property type="term" value="F:fatty acid synthase activity"/>
    <property type="evidence" value="ECO:0007669"/>
    <property type="project" value="TreeGrafter"/>
</dbReference>
<feature type="domain" description="Ketosynthase family 3 (KS3)" evidence="7">
    <location>
        <begin position="299"/>
        <end position="574"/>
    </location>
</feature>
<dbReference type="Gene3D" id="1.10.1200.10">
    <property type="entry name" value="ACP-like"/>
    <property type="match status" value="1"/>
</dbReference>
<dbReference type="InterPro" id="IPR020841">
    <property type="entry name" value="PKS_Beta-ketoAc_synthase_dom"/>
</dbReference>
<dbReference type="SMART" id="SM00825">
    <property type="entry name" value="PKS_KS"/>
    <property type="match status" value="1"/>
</dbReference>
<feature type="region of interest" description="Disordered" evidence="5">
    <location>
        <begin position="273"/>
        <end position="295"/>
    </location>
</feature>
<feature type="compositionally biased region" description="Low complexity" evidence="5">
    <location>
        <begin position="75"/>
        <end position="85"/>
    </location>
</feature>
<feature type="compositionally biased region" description="Basic residues" evidence="5">
    <location>
        <begin position="25"/>
        <end position="35"/>
    </location>
</feature>
<feature type="region of interest" description="Disordered" evidence="5">
    <location>
        <begin position="1"/>
        <end position="185"/>
    </location>
</feature>
<dbReference type="FunFam" id="1.10.1200.10:FF:000007">
    <property type="entry name" value="Probable polyketide synthase pks17"/>
    <property type="match status" value="1"/>
</dbReference>
<dbReference type="PANTHER" id="PTHR43775:SF51">
    <property type="entry name" value="INACTIVE PHENOLPHTHIOCEROL SYNTHESIS POLYKETIDE SYNTHASE TYPE I PKS1-RELATED"/>
    <property type="match status" value="1"/>
</dbReference>
<organism evidence="8">
    <name type="scientific">Streptomyces olivaceus</name>
    <dbReference type="NCBI Taxonomy" id="47716"/>
    <lineage>
        <taxon>Bacteria</taxon>
        <taxon>Bacillati</taxon>
        <taxon>Actinomycetota</taxon>
        <taxon>Actinomycetes</taxon>
        <taxon>Kitasatosporales</taxon>
        <taxon>Streptomycetaceae</taxon>
        <taxon>Streptomyces</taxon>
    </lineage>
</organism>
<evidence type="ECO:0000259" key="6">
    <source>
        <dbReference type="PROSITE" id="PS50075"/>
    </source>
</evidence>
<dbReference type="InterPro" id="IPR006162">
    <property type="entry name" value="Ppantetheine_attach_site"/>
</dbReference>
<feature type="compositionally biased region" description="Basic and acidic residues" evidence="5">
    <location>
        <begin position="36"/>
        <end position="64"/>
    </location>
</feature>
<evidence type="ECO:0000256" key="5">
    <source>
        <dbReference type="SAM" id="MobiDB-lite"/>
    </source>
</evidence>
<dbReference type="Pfam" id="PF00550">
    <property type="entry name" value="PP-binding"/>
    <property type="match status" value="1"/>
</dbReference>
<evidence type="ECO:0000256" key="3">
    <source>
        <dbReference type="ARBA" id="ARBA00022679"/>
    </source>
</evidence>
<dbReference type="SUPFAM" id="SSF47336">
    <property type="entry name" value="ACP-like"/>
    <property type="match status" value="1"/>
</dbReference>
<accession>A0A6G6CW55</accession>
<dbReference type="InterPro" id="IPR014030">
    <property type="entry name" value="Ketoacyl_synth_N"/>
</dbReference>